<comment type="similarity">
    <text evidence="12">Belongs to the CRISPR-associated Cas9 family.</text>
</comment>
<dbReference type="InterPro" id="IPR040619">
    <property type="entry name" value="Cas9_alpha-helical_lobe"/>
</dbReference>
<dbReference type="Proteomes" id="UP000554342">
    <property type="component" value="Unassembled WGS sequence"/>
</dbReference>
<dbReference type="HAMAP" id="MF_01480">
    <property type="entry name" value="Cas9"/>
    <property type="match status" value="1"/>
</dbReference>
<dbReference type="InterPro" id="IPR028629">
    <property type="entry name" value="Cas9"/>
</dbReference>
<organism evidence="14 15">
    <name type="scientific">Stakelama sediminis</name>
    <dbReference type="NCBI Taxonomy" id="463200"/>
    <lineage>
        <taxon>Bacteria</taxon>
        <taxon>Pseudomonadati</taxon>
        <taxon>Pseudomonadota</taxon>
        <taxon>Alphaproteobacteria</taxon>
        <taxon>Sphingomonadales</taxon>
        <taxon>Sphingomonadaceae</taxon>
        <taxon>Stakelama</taxon>
    </lineage>
</organism>
<dbReference type="EMBL" id="JACIJI010000004">
    <property type="protein sequence ID" value="MBB5719558.1"/>
    <property type="molecule type" value="Genomic_DNA"/>
</dbReference>
<evidence type="ECO:0000256" key="4">
    <source>
        <dbReference type="ARBA" id="ARBA00022759"/>
    </source>
</evidence>
<evidence type="ECO:0000256" key="9">
    <source>
        <dbReference type="ARBA" id="ARBA00023125"/>
    </source>
</evidence>
<evidence type="ECO:0000256" key="11">
    <source>
        <dbReference type="ARBA" id="ARBA00046380"/>
    </source>
</evidence>
<keyword evidence="8 12" id="KW-0051">Antiviral defense</keyword>
<dbReference type="RefSeq" id="WP_184004378.1">
    <property type="nucleotide sequence ID" value="NZ_BAABIF010000001.1"/>
</dbReference>
<evidence type="ECO:0000256" key="7">
    <source>
        <dbReference type="ARBA" id="ARBA00022884"/>
    </source>
</evidence>
<evidence type="ECO:0000256" key="1">
    <source>
        <dbReference type="ARBA" id="ARBA00001946"/>
    </source>
</evidence>
<dbReference type="GO" id="GO:0043571">
    <property type="term" value="P:maintenance of CRISPR repeat elements"/>
    <property type="evidence" value="ECO:0007669"/>
    <property type="project" value="UniProtKB-UniRule"/>
</dbReference>
<dbReference type="EC" id="3.1.-.-" evidence="12"/>
<dbReference type="GO" id="GO:0046872">
    <property type="term" value="F:metal ion binding"/>
    <property type="evidence" value="ECO:0007669"/>
    <property type="project" value="UniProtKB-UniRule"/>
</dbReference>
<dbReference type="InterPro" id="IPR033114">
    <property type="entry name" value="HNH_CAS9"/>
</dbReference>
<evidence type="ECO:0000256" key="3">
    <source>
        <dbReference type="ARBA" id="ARBA00022723"/>
    </source>
</evidence>
<keyword evidence="7 12" id="KW-0694">RNA-binding</keyword>
<reference evidence="14 15" key="1">
    <citation type="submission" date="2020-08" db="EMBL/GenBank/DDBJ databases">
        <title>Genomic Encyclopedia of Type Strains, Phase IV (KMG-IV): sequencing the most valuable type-strain genomes for metagenomic binning, comparative biology and taxonomic classification.</title>
        <authorList>
            <person name="Goeker M."/>
        </authorList>
    </citation>
    <scope>NUCLEOTIDE SEQUENCE [LARGE SCALE GENOMIC DNA]</scope>
    <source>
        <strain evidence="14 15">DSM 27203</strain>
    </source>
</reference>
<dbReference type="GO" id="GO:0016787">
    <property type="term" value="F:hydrolase activity"/>
    <property type="evidence" value="ECO:0007669"/>
    <property type="project" value="UniProtKB-KW"/>
</dbReference>
<comment type="caution">
    <text evidence="14">The sequence shown here is derived from an EMBL/GenBank/DDBJ whole genome shotgun (WGS) entry which is preliminary data.</text>
</comment>
<keyword evidence="4 12" id="KW-0255">Endonuclease</keyword>
<dbReference type="InterPro" id="IPR041383">
    <property type="entry name" value="RuvC_III"/>
</dbReference>
<keyword evidence="9 12" id="KW-0238">DNA-binding</keyword>
<dbReference type="InterPro" id="IPR036397">
    <property type="entry name" value="RNaseH_sf"/>
</dbReference>
<feature type="active site" description="For RuvC-like nuclease domain" evidence="12">
    <location>
        <position position="14"/>
    </location>
</feature>
<keyword evidence="10" id="KW-0464">Manganese</keyword>
<keyword evidence="5 12" id="KW-0378">Hydrolase</keyword>
<keyword evidence="15" id="KW-1185">Reference proteome</keyword>
<evidence type="ECO:0000313" key="14">
    <source>
        <dbReference type="EMBL" id="MBB5719558.1"/>
    </source>
</evidence>
<feature type="domain" description="HNH Cas9-type" evidence="13">
    <location>
        <begin position="513"/>
        <end position="672"/>
    </location>
</feature>
<dbReference type="Pfam" id="PF18541">
    <property type="entry name" value="RuvC_III"/>
    <property type="match status" value="1"/>
</dbReference>
<feature type="active site" description="Proton acceptor for HNH nuclease domain" evidence="12">
    <location>
        <position position="590"/>
    </location>
</feature>
<keyword evidence="3" id="KW-0479">Metal-binding</keyword>
<evidence type="ECO:0000256" key="2">
    <source>
        <dbReference type="ARBA" id="ARBA00022722"/>
    </source>
</evidence>
<dbReference type="InterPro" id="IPR003615">
    <property type="entry name" value="HNH_nuc"/>
</dbReference>
<keyword evidence="6" id="KW-0460">Magnesium</keyword>
<dbReference type="NCBIfam" id="TIGR01865">
    <property type="entry name" value="cas_Csn1"/>
    <property type="match status" value="1"/>
</dbReference>
<sequence length="1060" mass="120383">MNSRISNGLVFGIDLGIASCGWAVLRHPTQADSTGEIEAMGSWMFDVPETDKERTPTNQIRRGNRLLRRVVRRRAQRMATIRRLFKKHGLLPSDDRDSLKRADTDPWELRARGLDQPLKPAELAVALGHIAKRRGFKSAAKRKEANTSGDDQKMLKALEVTKEKLGRYRTMGEMFARDPEFKDRKRNTDGQFNRTQSRDDLLHEVRKLFEAQRQLGNELASDALEAAFVNTAFFQRPLQDSERLVGLCLFEPTEKRAAKHSPSFEKFRLLTRLVNLRIATDDGERSLTPEELVAATSDLGSTAKLSVKTIRKRIGLPDGQHFTAIKPDDEGHDIAARTGEAMHGTKKLRDALGEEIWASLLEQPETLDKIAHVLSFFETAEAIGDELKRINLPAAASDRLLEALPSFARFKGAGHISAKAARALIPRLEAGLRYDQACEAVGYDHAASRWSRREQVVDKKSFNQLVKDMGAEIANPIARKSLAEGLKQLWAMRNRWGLPDAVHIELARDVGNSLEERNKIKKRLDDTTAQRERERKEAAEQLGIDPGDVGGDTLLRYRLWKEQAGECPYTGEHIPPSAIAATDNSFQVDHILPWSRFGDDSFNNKVLCVARANQDKRRDTPFEWIMRTEGEDGWELFATRIETNKQYRGFKKRNYTLKNAKEAEERFRSRNLNDTRYAARLLAEAVKLFFPEGQRQDRGGTRRVFTRPGSLTSALRHAWGIESLKKVDGKRVEDARHHALDALVVAAVGEWEVQRLTKSFQEWEQRGLARPLRRVEPPWGDFHSFRREVQEAYDTIFVARPERRRARGEGHAATIRQVKERDGVPVVFERKAVADLKEKDLERIKDPERNKAVIEAIRQWIADGRPVGALPRSPAGAEIRKVRLSTKGKPSVPVRGGTADRGDIVRVDIFSKPNTRGKDEFYVVPVYPHQVMDKKQWSRPPSRAVVAYKDEADWIEIESSFRFRTSIYPRSFLEVTKPDGEILSGYFQGMNRSTGAINLTNHRNSRLMLTDNGSKTESIGVKRLLTIKKYSVDRFGNRSEVKSEVRTWRGAVCTSPTPPD</sequence>
<comment type="function">
    <text evidence="12">CRISPR (clustered regularly interspaced short palindromic repeat) is an adaptive immune system that provides protection against mobile genetic elements (viruses, transposable elements and conjugative plasmids). CRISPR clusters contain spacers, sequences complementary to antecedent mobile elements, and target invading nucleic acids. CRISPR clusters are transcribed and processed into CRISPR RNA (crRNA). In type II CRISPR systems correct processing of pre-crRNA requires a trans-encoded small RNA (tracrRNA), endogenous ribonuclease 3 (rnc) and this protein. The tracrRNA serves as a guide for ribonuclease 3-aided processing of pre-crRNA. Subsequently Cas9/crRNA/tracrRNA endonucleolytically cleaves linear or circular dsDNA target complementary to the spacer; Cas9 is inactive in the absence of the 2 guide RNAs (gRNA). Cas9 recognizes the protospacer adjacent motif (PAM) in the CRISPR repeat sequences to help distinguish self versus nonself, as targets within the bacterial CRISPR locus do not have PAMs. PAM recognition is also required for catalytic activity.</text>
</comment>
<dbReference type="AlphaFoldDB" id="A0A840Z0P6"/>
<protein>
    <recommendedName>
        <fullName evidence="12">CRISPR-associated endonuclease Cas9</fullName>
        <ecNumber evidence="12">3.1.-.-</ecNumber>
    </recommendedName>
</protein>
<evidence type="ECO:0000256" key="12">
    <source>
        <dbReference type="HAMAP-Rule" id="MF_01480"/>
    </source>
</evidence>
<comment type="caution">
    <text evidence="12">Lacks conserved residue(s) required for the propagation of feature annotation.</text>
</comment>
<gene>
    <name evidence="12" type="primary">cas9</name>
    <name evidence="14" type="ORF">FHR23_002499</name>
</gene>
<evidence type="ECO:0000259" key="13">
    <source>
        <dbReference type="PROSITE" id="PS51749"/>
    </source>
</evidence>
<evidence type="ECO:0000256" key="8">
    <source>
        <dbReference type="ARBA" id="ARBA00023118"/>
    </source>
</evidence>
<comment type="subunit">
    <text evidence="11 12">Monomer. Binds crRNA and tracrRNA.</text>
</comment>
<dbReference type="Pfam" id="PF13395">
    <property type="entry name" value="HNH_4"/>
    <property type="match status" value="1"/>
</dbReference>
<comment type="domain">
    <text evidence="12">Has 2 endonuclease domains. The discontinuous RuvC-like domain cleaves the target DNA noncomplementary to crRNA while the HNH nuclease domain cleaves the target DNA complementary to crRNA.</text>
</comment>
<dbReference type="GO" id="GO:0051607">
    <property type="term" value="P:defense response to virus"/>
    <property type="evidence" value="ECO:0007669"/>
    <property type="project" value="UniProtKB-UniRule"/>
</dbReference>
<dbReference type="GO" id="GO:0003677">
    <property type="term" value="F:DNA binding"/>
    <property type="evidence" value="ECO:0007669"/>
    <property type="project" value="UniProtKB-UniRule"/>
</dbReference>
<proteinExistence type="inferred from homology"/>
<evidence type="ECO:0000313" key="15">
    <source>
        <dbReference type="Proteomes" id="UP000554342"/>
    </source>
</evidence>
<name>A0A840Z0P6_9SPHN</name>
<dbReference type="GO" id="GO:0004519">
    <property type="term" value="F:endonuclease activity"/>
    <property type="evidence" value="ECO:0007669"/>
    <property type="project" value="UniProtKB-UniRule"/>
</dbReference>
<evidence type="ECO:0000256" key="6">
    <source>
        <dbReference type="ARBA" id="ARBA00022842"/>
    </source>
</evidence>
<dbReference type="Gene3D" id="3.30.420.10">
    <property type="entry name" value="Ribonuclease H-like superfamily/Ribonuclease H"/>
    <property type="match status" value="2"/>
</dbReference>
<dbReference type="Pfam" id="PF18470">
    <property type="entry name" value="Cas9_a"/>
    <property type="match status" value="1"/>
</dbReference>
<evidence type="ECO:0000256" key="10">
    <source>
        <dbReference type="ARBA" id="ARBA00023211"/>
    </source>
</evidence>
<dbReference type="PROSITE" id="PS51749">
    <property type="entry name" value="HNH_CAS9"/>
    <property type="match status" value="1"/>
</dbReference>
<dbReference type="Gene3D" id="1.10.30.50">
    <property type="match status" value="1"/>
</dbReference>
<accession>A0A840Z0P6</accession>
<keyword evidence="2 12" id="KW-0540">Nuclease</keyword>
<evidence type="ECO:0000256" key="5">
    <source>
        <dbReference type="ARBA" id="ARBA00022801"/>
    </source>
</evidence>
<dbReference type="GO" id="GO:0003723">
    <property type="term" value="F:RNA binding"/>
    <property type="evidence" value="ECO:0007669"/>
    <property type="project" value="UniProtKB-UniRule"/>
</dbReference>
<comment type="cofactor">
    <cofactor evidence="1">
        <name>Mg(2+)</name>
        <dbReference type="ChEBI" id="CHEBI:18420"/>
    </cofactor>
</comment>